<dbReference type="InterPro" id="IPR001279">
    <property type="entry name" value="Metallo-B-lactamas"/>
</dbReference>
<dbReference type="PANTHER" id="PTHR42663:SF6">
    <property type="entry name" value="HYDROLASE C777.06C-RELATED"/>
    <property type="match status" value="1"/>
</dbReference>
<dbReference type="InterPro" id="IPR036866">
    <property type="entry name" value="RibonucZ/Hydroxyglut_hydro"/>
</dbReference>
<dbReference type="Pfam" id="PF12706">
    <property type="entry name" value="Lactamase_B_2"/>
    <property type="match status" value="1"/>
</dbReference>
<protein>
    <recommendedName>
        <fullName evidence="1">Metallo-beta-lactamase domain-containing protein</fullName>
    </recommendedName>
</protein>
<evidence type="ECO:0000259" key="1">
    <source>
        <dbReference type="Pfam" id="PF12706"/>
    </source>
</evidence>
<evidence type="ECO:0000313" key="2">
    <source>
        <dbReference type="EMBL" id="SVC76304.1"/>
    </source>
</evidence>
<feature type="non-terminal residue" evidence="2">
    <location>
        <position position="1"/>
    </location>
</feature>
<dbReference type="EMBL" id="UINC01109461">
    <property type="protein sequence ID" value="SVC76304.1"/>
    <property type="molecule type" value="Genomic_DNA"/>
</dbReference>
<proteinExistence type="predicted"/>
<dbReference type="AlphaFoldDB" id="A0A382PSJ3"/>
<organism evidence="2">
    <name type="scientific">marine metagenome</name>
    <dbReference type="NCBI Taxonomy" id="408172"/>
    <lineage>
        <taxon>unclassified sequences</taxon>
        <taxon>metagenomes</taxon>
        <taxon>ecological metagenomes</taxon>
    </lineage>
</organism>
<gene>
    <name evidence="2" type="ORF">METZ01_LOCUS329158</name>
</gene>
<dbReference type="SUPFAM" id="SSF56281">
    <property type="entry name" value="Metallo-hydrolase/oxidoreductase"/>
    <property type="match status" value="1"/>
</dbReference>
<dbReference type="PANTHER" id="PTHR42663">
    <property type="entry name" value="HYDROLASE C777.06C-RELATED-RELATED"/>
    <property type="match status" value="1"/>
</dbReference>
<feature type="non-terminal residue" evidence="2">
    <location>
        <position position="232"/>
    </location>
</feature>
<feature type="domain" description="Metallo-beta-lactamase" evidence="1">
    <location>
        <begin position="75"/>
        <end position="210"/>
    </location>
</feature>
<accession>A0A382PSJ3</accession>
<reference evidence="2" key="1">
    <citation type="submission" date="2018-05" db="EMBL/GenBank/DDBJ databases">
        <authorList>
            <person name="Lanie J.A."/>
            <person name="Ng W.-L."/>
            <person name="Kazmierczak K.M."/>
            <person name="Andrzejewski T.M."/>
            <person name="Davidsen T.M."/>
            <person name="Wayne K.J."/>
            <person name="Tettelin H."/>
            <person name="Glass J.I."/>
            <person name="Rusch D."/>
            <person name="Podicherti R."/>
            <person name="Tsui H.-C.T."/>
            <person name="Winkler M.E."/>
        </authorList>
    </citation>
    <scope>NUCLEOTIDE SEQUENCE</scope>
</reference>
<name>A0A382PSJ3_9ZZZZ</name>
<sequence length="232" mass="25922">VRFQILGSSAGKTVPRPFCRCRVCEVARRDGGRHVRTRCAVHLHLDQDEGPEPRYGIDMSPESWGQLIREGVAGDHLAHLLITHTHADHLDPLLLGMRGSILSEKKELTHLRVYGSDSVEEQLVGLNLDKLNASWQRVTPLEPFTVGELQVTPLRANHGPGTALNYVVQHVDETVLLAWDTGYWEAETWEAVTDCRFDGVISECTILGPGPVDRDSRHLNFATLVDLKLRLT</sequence>
<dbReference type="Gene3D" id="3.60.15.10">
    <property type="entry name" value="Ribonuclease Z/Hydroxyacylglutathione hydrolase-like"/>
    <property type="match status" value="1"/>
</dbReference>